<evidence type="ECO:0000313" key="2">
    <source>
        <dbReference type="EMBL" id="GFR01928.1"/>
    </source>
</evidence>
<accession>A0A8X6IVK7</accession>
<name>A0A8X6IVK7_TRICU</name>
<proteinExistence type="predicted"/>
<dbReference type="EMBL" id="BMAO01015472">
    <property type="protein sequence ID" value="GFR01928.1"/>
    <property type="molecule type" value="Genomic_DNA"/>
</dbReference>
<dbReference type="Proteomes" id="UP000887116">
    <property type="component" value="Unassembled WGS sequence"/>
</dbReference>
<sequence length="436" mass="50133">MDDYEICHKDSTEEVISRILSDTDSSLQSLSKSPKKYTPGRKIATESTPTRKTRKRNNRIQLAEPSTKIFSMSWLCELNTQVDFLIDGITVASKLVGLCSGNRHNRTASRECNTMLGEVTNVGDVDREEQNLQNFLSDVTSRGKNHCSSPQYEQKTAPLTANQTELMKKSMKQLLETANRIKRLIPTRCKENGYEVPILSALPTGAIETPPTQTDPIDTYVEYLQVYDRVSKSSSNNSYLQKQSSPRNKFRTRNQASNRTRTVEAFHLSGDINTSFANQKVHRPLYSSYNDSSNGQIGTNFFSKNKPSYINTTIDQIEWSLPNSELEENGVRQDNLSQRDSSFKELIEESNQQIKVEERSSTDELTSELDRKQFSMRDYMSTMQQVRKRSPSTRRQEKVLRRPMQYFDFDDYYKKLINLRNTYKTVSEPTVTDITN</sequence>
<feature type="region of interest" description="Disordered" evidence="1">
    <location>
        <begin position="349"/>
        <end position="370"/>
    </location>
</feature>
<feature type="region of interest" description="Disordered" evidence="1">
    <location>
        <begin position="24"/>
        <end position="56"/>
    </location>
</feature>
<protein>
    <submittedName>
        <fullName evidence="2">Uncharacterized protein</fullName>
    </submittedName>
</protein>
<comment type="caution">
    <text evidence="2">The sequence shown here is derived from an EMBL/GenBank/DDBJ whole genome shotgun (WGS) entry which is preliminary data.</text>
</comment>
<organism evidence="2 3">
    <name type="scientific">Trichonephila clavata</name>
    <name type="common">Joro spider</name>
    <name type="synonym">Nephila clavata</name>
    <dbReference type="NCBI Taxonomy" id="2740835"/>
    <lineage>
        <taxon>Eukaryota</taxon>
        <taxon>Metazoa</taxon>
        <taxon>Ecdysozoa</taxon>
        <taxon>Arthropoda</taxon>
        <taxon>Chelicerata</taxon>
        <taxon>Arachnida</taxon>
        <taxon>Araneae</taxon>
        <taxon>Araneomorphae</taxon>
        <taxon>Entelegynae</taxon>
        <taxon>Araneoidea</taxon>
        <taxon>Nephilidae</taxon>
        <taxon>Trichonephila</taxon>
    </lineage>
</organism>
<gene>
    <name evidence="2" type="primary">AVEN_147448_1</name>
    <name evidence="2" type="ORF">TNCT_449401</name>
</gene>
<dbReference type="AlphaFoldDB" id="A0A8X6IVK7"/>
<reference evidence="2" key="1">
    <citation type="submission" date="2020-07" db="EMBL/GenBank/DDBJ databases">
        <title>Multicomponent nature underlies the extraordinary mechanical properties of spider dragline silk.</title>
        <authorList>
            <person name="Kono N."/>
            <person name="Nakamura H."/>
            <person name="Mori M."/>
            <person name="Yoshida Y."/>
            <person name="Ohtoshi R."/>
            <person name="Malay A.D."/>
            <person name="Moran D.A.P."/>
            <person name="Tomita M."/>
            <person name="Numata K."/>
            <person name="Arakawa K."/>
        </authorList>
    </citation>
    <scope>NUCLEOTIDE SEQUENCE</scope>
</reference>
<evidence type="ECO:0000256" key="1">
    <source>
        <dbReference type="SAM" id="MobiDB-lite"/>
    </source>
</evidence>
<keyword evidence="3" id="KW-1185">Reference proteome</keyword>
<evidence type="ECO:0000313" key="3">
    <source>
        <dbReference type="Proteomes" id="UP000887116"/>
    </source>
</evidence>
<feature type="compositionally biased region" description="Basic and acidic residues" evidence="1">
    <location>
        <begin position="355"/>
        <end position="370"/>
    </location>
</feature>
<dbReference type="OrthoDB" id="6427979at2759"/>
<feature type="region of interest" description="Disordered" evidence="1">
    <location>
        <begin position="234"/>
        <end position="257"/>
    </location>
</feature>